<organism evidence="1 2">
    <name type="scientific">Fusarium albosuccineum</name>
    <dbReference type="NCBI Taxonomy" id="1237068"/>
    <lineage>
        <taxon>Eukaryota</taxon>
        <taxon>Fungi</taxon>
        <taxon>Dikarya</taxon>
        <taxon>Ascomycota</taxon>
        <taxon>Pezizomycotina</taxon>
        <taxon>Sordariomycetes</taxon>
        <taxon>Hypocreomycetidae</taxon>
        <taxon>Hypocreales</taxon>
        <taxon>Nectriaceae</taxon>
        <taxon>Fusarium</taxon>
        <taxon>Fusarium decemcellulare species complex</taxon>
    </lineage>
</organism>
<name>A0A8H4LCI4_9HYPO</name>
<reference evidence="1 2" key="1">
    <citation type="submission" date="2020-01" db="EMBL/GenBank/DDBJ databases">
        <title>Identification and distribution of gene clusters putatively required for synthesis of sphingolipid metabolism inhibitors in phylogenetically diverse species of the filamentous fungus Fusarium.</title>
        <authorList>
            <person name="Kim H.-S."/>
            <person name="Busman M."/>
            <person name="Brown D.W."/>
            <person name="Divon H."/>
            <person name="Uhlig S."/>
            <person name="Proctor R.H."/>
        </authorList>
    </citation>
    <scope>NUCLEOTIDE SEQUENCE [LARGE SCALE GENOMIC DNA]</scope>
    <source>
        <strain evidence="1 2">NRRL 20459</strain>
    </source>
</reference>
<dbReference type="AlphaFoldDB" id="A0A8H4LCI4"/>
<comment type="caution">
    <text evidence="1">The sequence shown here is derived from an EMBL/GenBank/DDBJ whole genome shotgun (WGS) entry which is preliminary data.</text>
</comment>
<dbReference type="PANTHER" id="PTHR37540:SF9">
    <property type="entry name" value="ZN(2)-C6 FUNGAL-TYPE DOMAIN-CONTAINING PROTEIN"/>
    <property type="match status" value="1"/>
</dbReference>
<proteinExistence type="predicted"/>
<dbReference type="PANTHER" id="PTHR37540">
    <property type="entry name" value="TRANSCRIPTION FACTOR (ACR-2), PUTATIVE-RELATED-RELATED"/>
    <property type="match status" value="1"/>
</dbReference>
<evidence type="ECO:0000313" key="1">
    <source>
        <dbReference type="EMBL" id="KAF4465537.1"/>
    </source>
</evidence>
<sequence length="452" mass="51700">MEQTFFFVDGVHADRASKRLMRRHVMKGKNAGKTFKRQSRLSLQVAQRHTLTRIARPVISNPFRTFRFPVEVTPIAGKAIDDFFNLTSDSIYPVQLGFSLHEAKRKWLQILFEDQPTYECTLTLMQASNETFLGAGDDSPTALHNLSQTLAQFQKRLGGRDALADSTIAIVISLIHQEQVAQHLSAAEVHVRGLKRIVDLRGGLDQIHENVPLVLKICKTDILFTMQKGGLPLFYRDQMYDVQNLLLSRGFCFDRSSDAYSVRQNRLDPVLQDILSDSMGICRLYNKHMTEQPLTLDEFQEVLVSICYRLLWFRTLDESRQKSDIQSAYHIGLVVFMMSIFLQDKQRRMIKYGLMAVCVRDVLDSELDEHEQELKLWLMILGGIWVSGDEGEDWAVSRLQDMALGLGITTWDEAREYISKFPLIDAIHDVPGRKIWDQVAHLIGALKSVGPE</sequence>
<accession>A0A8H4LCI4</accession>
<protein>
    <submittedName>
        <fullName evidence="1">Uncharacterized protein</fullName>
    </submittedName>
</protein>
<dbReference type="EMBL" id="JAADYS010001018">
    <property type="protein sequence ID" value="KAF4465537.1"/>
    <property type="molecule type" value="Genomic_DNA"/>
</dbReference>
<evidence type="ECO:0000313" key="2">
    <source>
        <dbReference type="Proteomes" id="UP000554235"/>
    </source>
</evidence>
<dbReference type="Proteomes" id="UP000554235">
    <property type="component" value="Unassembled WGS sequence"/>
</dbReference>
<gene>
    <name evidence="1" type="ORF">FALBO_7621</name>
</gene>
<keyword evidence="2" id="KW-1185">Reference proteome</keyword>
<dbReference type="OrthoDB" id="4158087at2759"/>